<feature type="transmembrane region" description="Helical" evidence="5">
    <location>
        <begin position="73"/>
        <end position="92"/>
    </location>
</feature>
<evidence type="ECO:0000256" key="5">
    <source>
        <dbReference type="SAM" id="Phobius"/>
    </source>
</evidence>
<feature type="transmembrane region" description="Helical" evidence="5">
    <location>
        <begin position="271"/>
        <end position="293"/>
    </location>
</feature>
<dbReference type="GO" id="GO:0005886">
    <property type="term" value="C:plasma membrane"/>
    <property type="evidence" value="ECO:0007669"/>
    <property type="project" value="TreeGrafter"/>
</dbReference>
<dbReference type="InterPro" id="IPR038665">
    <property type="entry name" value="Voltage-dep_anion_channel_sf"/>
</dbReference>
<evidence type="ECO:0000256" key="4">
    <source>
        <dbReference type="ARBA" id="ARBA00023136"/>
    </source>
</evidence>
<dbReference type="PANTHER" id="PTHR37955:SF1">
    <property type="entry name" value="DEP DOMAIN-CONTAINING PROTEIN"/>
    <property type="match status" value="1"/>
</dbReference>
<dbReference type="CDD" id="cd09323">
    <property type="entry name" value="TDT_SLAC1_like"/>
    <property type="match status" value="1"/>
</dbReference>
<feature type="transmembrane region" description="Helical" evidence="5">
    <location>
        <begin position="131"/>
        <end position="149"/>
    </location>
</feature>
<comment type="subcellular location">
    <subcellularLocation>
        <location evidence="1">Membrane</location>
        <topology evidence="1">Multi-pass membrane protein</topology>
    </subcellularLocation>
</comment>
<feature type="transmembrane region" description="Helical" evidence="5">
    <location>
        <begin position="98"/>
        <end position="119"/>
    </location>
</feature>
<dbReference type="Gene3D" id="1.50.10.150">
    <property type="entry name" value="Voltage-dependent anion channel"/>
    <property type="match status" value="1"/>
</dbReference>
<feature type="transmembrane region" description="Helical" evidence="5">
    <location>
        <begin position="219"/>
        <end position="235"/>
    </location>
</feature>
<dbReference type="STRING" id="1434232.MAIT1_02878"/>
<dbReference type="Proteomes" id="UP000194003">
    <property type="component" value="Unassembled WGS sequence"/>
</dbReference>
<keyword evidence="7" id="KW-1185">Reference proteome</keyword>
<feature type="transmembrane region" description="Helical" evidence="5">
    <location>
        <begin position="30"/>
        <end position="52"/>
    </location>
</feature>
<keyword evidence="2 5" id="KW-0812">Transmembrane</keyword>
<evidence type="ECO:0000313" key="6">
    <source>
        <dbReference type="EMBL" id="OSM04788.1"/>
    </source>
</evidence>
<feature type="transmembrane region" description="Helical" evidence="5">
    <location>
        <begin position="155"/>
        <end position="176"/>
    </location>
</feature>
<dbReference type="PANTHER" id="PTHR37955">
    <property type="entry name" value="TELLURITE RESISTANCE PROTEIN TEHA"/>
    <property type="match status" value="1"/>
</dbReference>
<feature type="transmembrane region" description="Helical" evidence="5">
    <location>
        <begin position="188"/>
        <end position="207"/>
    </location>
</feature>
<evidence type="ECO:0000313" key="7">
    <source>
        <dbReference type="Proteomes" id="UP000194003"/>
    </source>
</evidence>
<dbReference type="EMBL" id="LVJN01000018">
    <property type="protein sequence ID" value="OSM04788.1"/>
    <property type="molecule type" value="Genomic_DNA"/>
</dbReference>
<dbReference type="InterPro" id="IPR052951">
    <property type="entry name" value="Tellurite_res_ion_channel"/>
</dbReference>
<keyword evidence="4 5" id="KW-0472">Membrane</keyword>
<keyword evidence="3 5" id="KW-1133">Transmembrane helix</keyword>
<dbReference type="AlphaFoldDB" id="A0A1Y2K614"/>
<dbReference type="InterPro" id="IPR004695">
    <property type="entry name" value="SLAC1/Mae1/Ssu1/TehA"/>
</dbReference>
<organism evidence="6 7">
    <name type="scientific">Magnetofaba australis IT-1</name>
    <dbReference type="NCBI Taxonomy" id="1434232"/>
    <lineage>
        <taxon>Bacteria</taxon>
        <taxon>Pseudomonadati</taxon>
        <taxon>Pseudomonadota</taxon>
        <taxon>Magnetococcia</taxon>
        <taxon>Magnetococcales</taxon>
        <taxon>Magnetococcaceae</taxon>
        <taxon>Magnetofaba</taxon>
    </lineage>
</organism>
<gene>
    <name evidence="6" type="ORF">MAIT1_02878</name>
</gene>
<sequence length="308" mass="34317">MPISFFAVVMGLCGLTLAWTKGEHVLGLPFVSPMLAALVAAVFLTLAALFLVKLVRHADAVRDELHHPIKLSFFPTLSISMLLFAVVVLELAPRLSHGLWLVGAGLHLGFTLYVLGAWINHEHFQIQHMNPSWFIPVVGNIIVPVAGVAHGYTEISWFFFSIGLLFWLVLKAVVFYRLIFHPPLPGKLTPTLFILIAPPAVGFISYLKLTGSLDPFARILYYAGLFLTLLLLTQARRFARLQFFLSWWAYSFPLAAITIATMALYERLHTPALMALSWGLLGLLCVVIAGLSWRTLLAVRRREICVAD</sequence>
<dbReference type="GO" id="GO:0046583">
    <property type="term" value="F:monoatomic cation efflux transmembrane transporter activity"/>
    <property type="evidence" value="ECO:0007669"/>
    <property type="project" value="TreeGrafter"/>
</dbReference>
<protein>
    <submittedName>
        <fullName evidence="6">Putative C4-dicarboxylate transporter/malic acid transport protein</fullName>
    </submittedName>
</protein>
<evidence type="ECO:0000256" key="2">
    <source>
        <dbReference type="ARBA" id="ARBA00022692"/>
    </source>
</evidence>
<comment type="caution">
    <text evidence="6">The sequence shown here is derived from an EMBL/GenBank/DDBJ whole genome shotgun (WGS) entry which is preliminary data.</text>
</comment>
<accession>A0A1Y2K614</accession>
<evidence type="ECO:0000256" key="3">
    <source>
        <dbReference type="ARBA" id="ARBA00022989"/>
    </source>
</evidence>
<feature type="transmembrane region" description="Helical" evidence="5">
    <location>
        <begin position="247"/>
        <end position="265"/>
    </location>
</feature>
<proteinExistence type="predicted"/>
<name>A0A1Y2K614_9PROT</name>
<dbReference type="Pfam" id="PF03595">
    <property type="entry name" value="SLAC1"/>
    <property type="match status" value="1"/>
</dbReference>
<evidence type="ECO:0000256" key="1">
    <source>
        <dbReference type="ARBA" id="ARBA00004141"/>
    </source>
</evidence>
<reference evidence="6 7" key="1">
    <citation type="journal article" date="2016" name="BMC Genomics">
        <title>Combined genomic and structural analyses of a cultured magnetotactic bacterium reveals its niche adaptation to a dynamic environment.</title>
        <authorList>
            <person name="Araujo A.C."/>
            <person name="Morillo V."/>
            <person name="Cypriano J."/>
            <person name="Teixeira L.C."/>
            <person name="Leao P."/>
            <person name="Lyra S."/>
            <person name="Almeida L.G."/>
            <person name="Bazylinski D.A."/>
            <person name="Vasconcellos A.T."/>
            <person name="Abreu F."/>
            <person name="Lins U."/>
        </authorList>
    </citation>
    <scope>NUCLEOTIDE SEQUENCE [LARGE SCALE GENOMIC DNA]</scope>
    <source>
        <strain evidence="6 7">IT-1</strain>
    </source>
</reference>